<dbReference type="Proteomes" id="UP001157418">
    <property type="component" value="Unassembled WGS sequence"/>
</dbReference>
<keyword evidence="2" id="KW-1185">Reference proteome</keyword>
<accession>A0AAU9N6D0</accession>
<proteinExistence type="predicted"/>
<dbReference type="AlphaFoldDB" id="A0AAU9N6D0"/>
<name>A0AAU9N6D0_9ASTR</name>
<sequence length="84" mass="9489">MQTCLISHFFAIKSSATTRCKLRSVLHPLPFQLALEPIVGEEEDDVVVGVIYKVDGQKVFPREQFKQQQSCRGGLSAVMLEPRR</sequence>
<gene>
    <name evidence="1" type="ORF">LVIROSA_LOCUS19956</name>
</gene>
<evidence type="ECO:0000313" key="1">
    <source>
        <dbReference type="EMBL" id="CAH1433361.1"/>
    </source>
</evidence>
<comment type="caution">
    <text evidence="1">The sequence shown here is derived from an EMBL/GenBank/DDBJ whole genome shotgun (WGS) entry which is preliminary data.</text>
</comment>
<dbReference type="EMBL" id="CAKMRJ010003334">
    <property type="protein sequence ID" value="CAH1433361.1"/>
    <property type="molecule type" value="Genomic_DNA"/>
</dbReference>
<protein>
    <submittedName>
        <fullName evidence="1">Uncharacterized protein</fullName>
    </submittedName>
</protein>
<organism evidence="1 2">
    <name type="scientific">Lactuca virosa</name>
    <dbReference type="NCBI Taxonomy" id="75947"/>
    <lineage>
        <taxon>Eukaryota</taxon>
        <taxon>Viridiplantae</taxon>
        <taxon>Streptophyta</taxon>
        <taxon>Embryophyta</taxon>
        <taxon>Tracheophyta</taxon>
        <taxon>Spermatophyta</taxon>
        <taxon>Magnoliopsida</taxon>
        <taxon>eudicotyledons</taxon>
        <taxon>Gunneridae</taxon>
        <taxon>Pentapetalae</taxon>
        <taxon>asterids</taxon>
        <taxon>campanulids</taxon>
        <taxon>Asterales</taxon>
        <taxon>Asteraceae</taxon>
        <taxon>Cichorioideae</taxon>
        <taxon>Cichorieae</taxon>
        <taxon>Lactucinae</taxon>
        <taxon>Lactuca</taxon>
    </lineage>
</organism>
<reference evidence="1 2" key="1">
    <citation type="submission" date="2022-01" db="EMBL/GenBank/DDBJ databases">
        <authorList>
            <person name="Xiong W."/>
            <person name="Schranz E."/>
        </authorList>
    </citation>
    <scope>NUCLEOTIDE SEQUENCE [LARGE SCALE GENOMIC DNA]</scope>
</reference>
<evidence type="ECO:0000313" key="2">
    <source>
        <dbReference type="Proteomes" id="UP001157418"/>
    </source>
</evidence>